<keyword evidence="2" id="KW-1185">Reference proteome</keyword>
<comment type="caution">
    <text evidence="1">The sequence shown here is derived from an EMBL/GenBank/DDBJ whole genome shotgun (WGS) entry which is preliminary data.</text>
</comment>
<dbReference type="AlphaFoldDB" id="A0AAV0S070"/>
<accession>A0AAV0S070</accession>
<dbReference type="EMBL" id="CAMGYJ010000011">
    <property type="protein sequence ID" value="CAI0625408.1"/>
    <property type="molecule type" value="Genomic_DNA"/>
</dbReference>
<gene>
    <name evidence="1" type="ORF">LITE_LOCUS50411</name>
</gene>
<evidence type="ECO:0000313" key="1">
    <source>
        <dbReference type="EMBL" id="CAI0625408.1"/>
    </source>
</evidence>
<proteinExistence type="predicted"/>
<protein>
    <submittedName>
        <fullName evidence="1">Uncharacterized protein</fullName>
    </submittedName>
</protein>
<name>A0AAV0S070_9ROSI</name>
<reference evidence="1" key="1">
    <citation type="submission" date="2022-08" db="EMBL/GenBank/DDBJ databases">
        <authorList>
            <person name="Gutierrez-Valencia J."/>
        </authorList>
    </citation>
    <scope>NUCLEOTIDE SEQUENCE</scope>
</reference>
<organism evidence="1 2">
    <name type="scientific">Linum tenue</name>
    <dbReference type="NCBI Taxonomy" id="586396"/>
    <lineage>
        <taxon>Eukaryota</taxon>
        <taxon>Viridiplantae</taxon>
        <taxon>Streptophyta</taxon>
        <taxon>Embryophyta</taxon>
        <taxon>Tracheophyta</taxon>
        <taxon>Spermatophyta</taxon>
        <taxon>Magnoliopsida</taxon>
        <taxon>eudicotyledons</taxon>
        <taxon>Gunneridae</taxon>
        <taxon>Pentapetalae</taxon>
        <taxon>rosids</taxon>
        <taxon>fabids</taxon>
        <taxon>Malpighiales</taxon>
        <taxon>Linaceae</taxon>
        <taxon>Linum</taxon>
    </lineage>
</organism>
<evidence type="ECO:0000313" key="2">
    <source>
        <dbReference type="Proteomes" id="UP001154282"/>
    </source>
</evidence>
<dbReference type="Proteomes" id="UP001154282">
    <property type="component" value="Unassembled WGS sequence"/>
</dbReference>
<sequence length="74" mass="8390">MWVGSDRYPLSMLTWNTLWILDRFGGNASLYARGPTRSNTSYGPMYLGLNLPFFPNLITPFHGETFKNTLSPTS</sequence>